<organism evidence="2 3">
    <name type="scientific">Brassica cretica</name>
    <name type="common">Mustard</name>
    <dbReference type="NCBI Taxonomy" id="69181"/>
    <lineage>
        <taxon>Eukaryota</taxon>
        <taxon>Viridiplantae</taxon>
        <taxon>Streptophyta</taxon>
        <taxon>Embryophyta</taxon>
        <taxon>Tracheophyta</taxon>
        <taxon>Spermatophyta</taxon>
        <taxon>Magnoliopsida</taxon>
        <taxon>eudicotyledons</taxon>
        <taxon>Gunneridae</taxon>
        <taxon>Pentapetalae</taxon>
        <taxon>rosids</taxon>
        <taxon>malvids</taxon>
        <taxon>Brassicales</taxon>
        <taxon>Brassicaceae</taxon>
        <taxon>Brassiceae</taxon>
        <taxon>Brassica</taxon>
    </lineage>
</organism>
<sequence length="148" mass="16168">MASSMGCLTDSLPQLNTSFLLLFNSSPSYRSESGCSIYCFIFRFRSNPTSFMVSQIRMRIKISTCQDQIAKVIFLGKTLAATSHSLGSHNNVTESRCYKNCLTDCARAVLAGGAAAKSEALMEEVLATGLLEDNPLAELILTNKLHYP</sequence>
<dbReference type="EMBL" id="QGKY02000190">
    <property type="protein sequence ID" value="KAF2588545.1"/>
    <property type="molecule type" value="Genomic_DNA"/>
</dbReference>
<proteinExistence type="predicted"/>
<name>A0A8S9MI31_BRACR</name>
<comment type="caution">
    <text evidence="2">The sequence shown here is derived from an EMBL/GenBank/DDBJ whole genome shotgun (WGS) entry which is preliminary data.</text>
</comment>
<evidence type="ECO:0000313" key="2">
    <source>
        <dbReference type="EMBL" id="KAF2616996.1"/>
    </source>
</evidence>
<dbReference type="Proteomes" id="UP000712281">
    <property type="component" value="Unassembled WGS sequence"/>
</dbReference>
<reference evidence="2" key="1">
    <citation type="submission" date="2019-12" db="EMBL/GenBank/DDBJ databases">
        <title>Genome sequencing and annotation of Brassica cretica.</title>
        <authorList>
            <person name="Studholme D.J."/>
            <person name="Sarris P.F."/>
        </authorList>
    </citation>
    <scope>NUCLEOTIDE SEQUENCE</scope>
    <source>
        <strain evidence="2">PFS-001/15</strain>
        <strain evidence="1">PFS-102/07</strain>
        <tissue evidence="2">Leaf</tissue>
    </source>
</reference>
<dbReference type="EMBL" id="QGKW02000007">
    <property type="protein sequence ID" value="KAF2616996.1"/>
    <property type="molecule type" value="Genomic_DNA"/>
</dbReference>
<accession>A0A8S9MI31</accession>
<gene>
    <name evidence="2" type="ORF">F2Q68_00040383</name>
    <name evidence="1" type="ORF">F2Q70_00039680</name>
</gene>
<protein>
    <submittedName>
        <fullName evidence="2">Uncharacterized protein</fullName>
    </submittedName>
</protein>
<dbReference type="AlphaFoldDB" id="A0A8S9MI31"/>
<evidence type="ECO:0000313" key="3">
    <source>
        <dbReference type="Proteomes" id="UP000712281"/>
    </source>
</evidence>
<evidence type="ECO:0000313" key="1">
    <source>
        <dbReference type="EMBL" id="KAF2588545.1"/>
    </source>
</evidence>